<dbReference type="AlphaFoldDB" id="A0A9W7G541"/>
<sequence>MIYDVFRSPVIIDTFLTFCYGDSKAANGVREGIVKSSNNPFGHGAFASIMWSRGMDVEGGWEGALGHARNRSFEGGGGGIDVMLVYGREDKWIKPEMGRRVYERLGDEGGEKSMWEVEGGGHCVMHEYGELVGIIVGGVGGEKRVRGRKEEWGGVGVAERIF</sequence>
<dbReference type="PANTHER" id="PTHR47280">
    <property type="entry name" value="PHEOPHYTINASE, CHLOROPLASTIC"/>
    <property type="match status" value="1"/>
</dbReference>
<dbReference type="OrthoDB" id="408373at2759"/>
<dbReference type="InterPro" id="IPR044211">
    <property type="entry name" value="PPH_chloroplastic"/>
</dbReference>
<dbReference type="Gene3D" id="3.40.50.1820">
    <property type="entry name" value="alpha/beta hydrolase"/>
    <property type="match status" value="1"/>
</dbReference>
<organism evidence="1 2">
    <name type="scientific">Triparma columacea</name>
    <dbReference type="NCBI Taxonomy" id="722753"/>
    <lineage>
        <taxon>Eukaryota</taxon>
        <taxon>Sar</taxon>
        <taxon>Stramenopiles</taxon>
        <taxon>Ochrophyta</taxon>
        <taxon>Bolidophyceae</taxon>
        <taxon>Parmales</taxon>
        <taxon>Triparmaceae</taxon>
        <taxon>Triparma</taxon>
    </lineage>
</organism>
<keyword evidence="2" id="KW-1185">Reference proteome</keyword>
<dbReference type="PANTHER" id="PTHR47280:SF1">
    <property type="entry name" value="PHEOPHYTINASE, CHLOROPLASTIC"/>
    <property type="match status" value="1"/>
</dbReference>
<dbReference type="EMBL" id="BRYA01000030">
    <property type="protein sequence ID" value="GMI33375.1"/>
    <property type="molecule type" value="Genomic_DNA"/>
</dbReference>
<dbReference type="GO" id="GO:0080124">
    <property type="term" value="F:pheophytinase activity"/>
    <property type="evidence" value="ECO:0007669"/>
    <property type="project" value="InterPro"/>
</dbReference>
<proteinExistence type="predicted"/>
<evidence type="ECO:0008006" key="3">
    <source>
        <dbReference type="Google" id="ProtNLM"/>
    </source>
</evidence>
<gene>
    <name evidence="1" type="ORF">TrCOL_g787</name>
</gene>
<dbReference type="InterPro" id="IPR029058">
    <property type="entry name" value="AB_hydrolase_fold"/>
</dbReference>
<name>A0A9W7G541_9STRA</name>
<dbReference type="GO" id="GO:0015996">
    <property type="term" value="P:chlorophyll catabolic process"/>
    <property type="evidence" value="ECO:0007669"/>
    <property type="project" value="InterPro"/>
</dbReference>
<evidence type="ECO:0000313" key="1">
    <source>
        <dbReference type="EMBL" id="GMI33375.1"/>
    </source>
</evidence>
<reference evidence="2" key="1">
    <citation type="journal article" date="2023" name="Commun. Biol.">
        <title>Genome analysis of Parmales, the sister group of diatoms, reveals the evolutionary specialization of diatoms from phago-mixotrophs to photoautotrophs.</title>
        <authorList>
            <person name="Ban H."/>
            <person name="Sato S."/>
            <person name="Yoshikawa S."/>
            <person name="Yamada K."/>
            <person name="Nakamura Y."/>
            <person name="Ichinomiya M."/>
            <person name="Sato N."/>
            <person name="Blanc-Mathieu R."/>
            <person name="Endo H."/>
            <person name="Kuwata A."/>
            <person name="Ogata H."/>
        </authorList>
    </citation>
    <scope>NUCLEOTIDE SEQUENCE [LARGE SCALE GENOMIC DNA]</scope>
</reference>
<dbReference type="Proteomes" id="UP001165065">
    <property type="component" value="Unassembled WGS sequence"/>
</dbReference>
<comment type="caution">
    <text evidence="1">The sequence shown here is derived from an EMBL/GenBank/DDBJ whole genome shotgun (WGS) entry which is preliminary data.</text>
</comment>
<protein>
    <recommendedName>
        <fullName evidence="3">Alpha/beta-hydrolase</fullName>
    </recommendedName>
</protein>
<accession>A0A9W7G541</accession>
<evidence type="ECO:0000313" key="2">
    <source>
        <dbReference type="Proteomes" id="UP001165065"/>
    </source>
</evidence>
<dbReference type="GO" id="GO:0009507">
    <property type="term" value="C:chloroplast"/>
    <property type="evidence" value="ECO:0007669"/>
    <property type="project" value="TreeGrafter"/>
</dbReference>
<dbReference type="SUPFAM" id="SSF53474">
    <property type="entry name" value="alpha/beta-Hydrolases"/>
    <property type="match status" value="1"/>
</dbReference>